<protein>
    <recommendedName>
        <fullName evidence="5">Carboxypeptidase Q</fullName>
    </recommendedName>
    <alternativeName>
        <fullName evidence="20">Plasma glutamate carboxypeptidase</fullName>
    </alternativeName>
</protein>
<gene>
    <name evidence="23" type="ORF">AABB81_14235</name>
</gene>
<comment type="subunit">
    <text evidence="19">Homodimer. The monomeric form is inactive while the homodimer is active.</text>
</comment>
<sequence>MMRLKFTFFIFVNIFFSSILIAQQNDLAKIDTEGFQNSQVFDLVEDLSDQYGPRLTGSRQYYSAAQWAQKKLTGWGLDKVILEPYCEDCLGWDLKSFNVEVISPKYIKIEAYPYAWTKGSQGVQETEIVFIENVNDLEQIKNDWGGKLKGKTVILGTNIPKLKGAKSGNDILLDPLSTRHTEAKLMEAESSLVSNPDNPLGPSMGNASLPQMLSFFDKYLAAERPLFEFIEKEGALAALGTTNLHPGILHPSGTYNNRDGQKQGIPYFAISADDFGRIKRLIKKGVNPKVRFHLDSEIYLEPENNVNIIAEITGSDPKLKNEIVMIGAHFDSWHASSGATDNGAGSAVMMEVMRILKASGVKPKRTIRIGLWGGEEQGYIGSLAYAEKHFGKLMDEKFKKESEQVSVYLNMDNGAGMMKGIYLQGNEAARPVFEDLLRPYARLGVDHLTIQNTNFTDHDVFNHYNIPAFQIIQDPLNYQSVTHHTNMDVLEYVPEKDLMVNATVLAGLVYQIAQRPEKLPRKK</sequence>
<evidence type="ECO:0000256" key="5">
    <source>
        <dbReference type="ARBA" id="ARBA00014116"/>
    </source>
</evidence>
<feature type="signal peptide" evidence="21">
    <location>
        <begin position="1"/>
        <end position="22"/>
    </location>
</feature>
<evidence type="ECO:0000259" key="22">
    <source>
        <dbReference type="Pfam" id="PF04389"/>
    </source>
</evidence>
<evidence type="ECO:0000256" key="7">
    <source>
        <dbReference type="ARBA" id="ARBA00022645"/>
    </source>
</evidence>
<evidence type="ECO:0000256" key="8">
    <source>
        <dbReference type="ARBA" id="ARBA00022670"/>
    </source>
</evidence>
<proteinExistence type="predicted"/>
<evidence type="ECO:0000256" key="14">
    <source>
        <dbReference type="ARBA" id="ARBA00023034"/>
    </source>
</evidence>
<reference evidence="23 24" key="1">
    <citation type="submission" date="2024-04" db="EMBL/GenBank/DDBJ databases">
        <title>whole genome sequencing of Lutimonas vermicola strain IMCC1616.</title>
        <authorList>
            <person name="Bae S.S."/>
        </authorList>
    </citation>
    <scope>NUCLEOTIDE SEQUENCE [LARGE SCALE GENOMIC DNA]</scope>
    <source>
        <strain evidence="23 24">IMCC1616</strain>
    </source>
</reference>
<dbReference type="Pfam" id="PF04389">
    <property type="entry name" value="Peptidase_M28"/>
    <property type="match status" value="1"/>
</dbReference>
<name>A0ABU9L5L5_9FLAO</name>
<keyword evidence="11" id="KW-0378">Hydrolase</keyword>
<accession>A0ABU9L5L5</accession>
<keyword evidence="7" id="KW-0121">Carboxypeptidase</keyword>
<dbReference type="RefSeq" id="WP_342161225.1">
    <property type="nucleotide sequence ID" value="NZ_JBCDNA010000003.1"/>
</dbReference>
<evidence type="ECO:0000256" key="18">
    <source>
        <dbReference type="ARBA" id="ARBA00023228"/>
    </source>
</evidence>
<evidence type="ECO:0000256" key="12">
    <source>
        <dbReference type="ARBA" id="ARBA00022824"/>
    </source>
</evidence>
<feature type="domain" description="Peptidase M28" evidence="22">
    <location>
        <begin position="307"/>
        <end position="504"/>
    </location>
</feature>
<keyword evidence="8" id="KW-0645">Protease</keyword>
<evidence type="ECO:0000256" key="9">
    <source>
        <dbReference type="ARBA" id="ARBA00022723"/>
    </source>
</evidence>
<dbReference type="EMBL" id="JBCDNA010000003">
    <property type="protein sequence ID" value="MEL4457064.1"/>
    <property type="molecule type" value="Genomic_DNA"/>
</dbReference>
<evidence type="ECO:0000256" key="15">
    <source>
        <dbReference type="ARBA" id="ARBA00023049"/>
    </source>
</evidence>
<keyword evidence="13" id="KW-0862">Zinc</keyword>
<evidence type="ECO:0000256" key="6">
    <source>
        <dbReference type="ARBA" id="ARBA00022525"/>
    </source>
</evidence>
<dbReference type="InterPro" id="IPR007484">
    <property type="entry name" value="Peptidase_M28"/>
</dbReference>
<evidence type="ECO:0000256" key="19">
    <source>
        <dbReference type="ARBA" id="ARBA00025833"/>
    </source>
</evidence>
<comment type="caution">
    <text evidence="23">The sequence shown here is derived from an EMBL/GenBank/DDBJ whole genome shotgun (WGS) entry which is preliminary data.</text>
</comment>
<evidence type="ECO:0000256" key="11">
    <source>
        <dbReference type="ARBA" id="ARBA00022801"/>
    </source>
</evidence>
<dbReference type="PANTHER" id="PTHR12053">
    <property type="entry name" value="PROTEASE FAMILY M28 PLASMA GLUTAMATE CARBOXYPEPTIDASE-RELATED"/>
    <property type="match status" value="1"/>
</dbReference>
<evidence type="ECO:0000256" key="2">
    <source>
        <dbReference type="ARBA" id="ARBA00004371"/>
    </source>
</evidence>
<keyword evidence="18" id="KW-0458">Lysosome</keyword>
<evidence type="ECO:0000256" key="13">
    <source>
        <dbReference type="ARBA" id="ARBA00022833"/>
    </source>
</evidence>
<organism evidence="23 24">
    <name type="scientific">Lutimonas vermicola</name>
    <dbReference type="NCBI Taxonomy" id="414288"/>
    <lineage>
        <taxon>Bacteria</taxon>
        <taxon>Pseudomonadati</taxon>
        <taxon>Bacteroidota</taxon>
        <taxon>Flavobacteriia</taxon>
        <taxon>Flavobacteriales</taxon>
        <taxon>Flavobacteriaceae</taxon>
        <taxon>Lutimonas</taxon>
    </lineage>
</organism>
<evidence type="ECO:0000256" key="17">
    <source>
        <dbReference type="ARBA" id="ARBA00023180"/>
    </source>
</evidence>
<evidence type="ECO:0000256" key="1">
    <source>
        <dbReference type="ARBA" id="ARBA00004240"/>
    </source>
</evidence>
<evidence type="ECO:0000256" key="16">
    <source>
        <dbReference type="ARBA" id="ARBA00023145"/>
    </source>
</evidence>
<keyword evidence="16" id="KW-0865">Zymogen</keyword>
<evidence type="ECO:0000256" key="3">
    <source>
        <dbReference type="ARBA" id="ARBA00004555"/>
    </source>
</evidence>
<keyword evidence="12" id="KW-0256">Endoplasmic reticulum</keyword>
<feature type="chain" id="PRO_5045688206" description="Carboxypeptidase Q" evidence="21">
    <location>
        <begin position="23"/>
        <end position="523"/>
    </location>
</feature>
<evidence type="ECO:0000313" key="24">
    <source>
        <dbReference type="Proteomes" id="UP001474120"/>
    </source>
</evidence>
<keyword evidence="17" id="KW-0325">Glycoprotein</keyword>
<evidence type="ECO:0000256" key="20">
    <source>
        <dbReference type="ARBA" id="ARBA00033328"/>
    </source>
</evidence>
<keyword evidence="10 21" id="KW-0732">Signal</keyword>
<keyword evidence="9" id="KW-0479">Metal-binding</keyword>
<comment type="subcellular location">
    <subcellularLocation>
        <location evidence="1">Endoplasmic reticulum</location>
    </subcellularLocation>
    <subcellularLocation>
        <location evidence="3">Golgi apparatus</location>
    </subcellularLocation>
    <subcellularLocation>
        <location evidence="2">Lysosome</location>
    </subcellularLocation>
    <subcellularLocation>
        <location evidence="4">Secreted</location>
    </subcellularLocation>
</comment>
<dbReference type="InterPro" id="IPR039866">
    <property type="entry name" value="CPQ"/>
</dbReference>
<evidence type="ECO:0000313" key="23">
    <source>
        <dbReference type="EMBL" id="MEL4457064.1"/>
    </source>
</evidence>
<keyword evidence="15" id="KW-0482">Metalloprotease</keyword>
<dbReference type="Gene3D" id="3.40.630.10">
    <property type="entry name" value="Zn peptidases"/>
    <property type="match status" value="2"/>
</dbReference>
<keyword evidence="14" id="KW-0333">Golgi apparatus</keyword>
<dbReference type="PANTHER" id="PTHR12053:SF3">
    <property type="entry name" value="CARBOXYPEPTIDASE Q"/>
    <property type="match status" value="1"/>
</dbReference>
<keyword evidence="6" id="KW-0964">Secreted</keyword>
<evidence type="ECO:0000256" key="4">
    <source>
        <dbReference type="ARBA" id="ARBA00004613"/>
    </source>
</evidence>
<evidence type="ECO:0000256" key="10">
    <source>
        <dbReference type="ARBA" id="ARBA00022729"/>
    </source>
</evidence>
<dbReference type="Proteomes" id="UP001474120">
    <property type="component" value="Unassembled WGS sequence"/>
</dbReference>
<dbReference type="SUPFAM" id="SSF53187">
    <property type="entry name" value="Zn-dependent exopeptidases"/>
    <property type="match status" value="1"/>
</dbReference>
<keyword evidence="24" id="KW-1185">Reference proteome</keyword>
<evidence type="ECO:0000256" key="21">
    <source>
        <dbReference type="SAM" id="SignalP"/>
    </source>
</evidence>